<dbReference type="RefSeq" id="WP_039421937.1">
    <property type="nucleotide sequence ID" value="NZ_JRAI01000079.1"/>
</dbReference>
<evidence type="ECO:0000256" key="2">
    <source>
        <dbReference type="ARBA" id="ARBA00011900"/>
    </source>
</evidence>
<evidence type="ECO:0000313" key="10">
    <source>
        <dbReference type="EMBL" id="KGN84084.1"/>
    </source>
</evidence>
<keyword evidence="10" id="KW-0255">Endonuclease</keyword>
<evidence type="ECO:0000259" key="8">
    <source>
        <dbReference type="Pfam" id="PF02384"/>
    </source>
</evidence>
<dbReference type="GO" id="GO:0009307">
    <property type="term" value="P:DNA restriction-modification system"/>
    <property type="evidence" value="ECO:0007669"/>
    <property type="project" value="UniProtKB-KW"/>
</dbReference>
<evidence type="ECO:0000313" key="11">
    <source>
        <dbReference type="Proteomes" id="UP000030130"/>
    </source>
</evidence>
<dbReference type="InterPro" id="IPR003356">
    <property type="entry name" value="DNA_methylase_A-5"/>
</dbReference>
<dbReference type="Proteomes" id="UP000030130">
    <property type="component" value="Unassembled WGS sequence"/>
</dbReference>
<comment type="similarity">
    <text evidence="1">Belongs to the N(4)/N(6)-methyltransferase family.</text>
</comment>
<dbReference type="InterPro" id="IPR022749">
    <property type="entry name" value="D12N6_MeTrfase_N"/>
</dbReference>
<evidence type="ECO:0000256" key="3">
    <source>
        <dbReference type="ARBA" id="ARBA00022603"/>
    </source>
</evidence>
<gene>
    <name evidence="10" type="ORF">HR08_09425</name>
</gene>
<name>A0A0A2F6M2_9PORP</name>
<feature type="domain" description="DNA methylase adenine-specific" evidence="8">
    <location>
        <begin position="172"/>
        <end position="500"/>
    </location>
</feature>
<evidence type="ECO:0000256" key="5">
    <source>
        <dbReference type="ARBA" id="ARBA00022691"/>
    </source>
</evidence>
<dbReference type="Gene3D" id="3.40.50.150">
    <property type="entry name" value="Vaccinia Virus protein VP39"/>
    <property type="match status" value="1"/>
</dbReference>
<dbReference type="EMBL" id="JRAI01000079">
    <property type="protein sequence ID" value="KGN84084.1"/>
    <property type="molecule type" value="Genomic_DNA"/>
</dbReference>
<evidence type="ECO:0000256" key="1">
    <source>
        <dbReference type="ARBA" id="ARBA00006594"/>
    </source>
</evidence>
<dbReference type="InterPro" id="IPR002052">
    <property type="entry name" value="DNA_methylase_N6_adenine_CS"/>
</dbReference>
<evidence type="ECO:0000259" key="9">
    <source>
        <dbReference type="Pfam" id="PF12161"/>
    </source>
</evidence>
<keyword evidence="4" id="KW-0808">Transferase</keyword>
<dbReference type="GO" id="GO:0003677">
    <property type="term" value="F:DNA binding"/>
    <property type="evidence" value="ECO:0007669"/>
    <property type="project" value="InterPro"/>
</dbReference>
<proteinExistence type="inferred from homology"/>
<dbReference type="GO" id="GO:0008170">
    <property type="term" value="F:N-methyltransferase activity"/>
    <property type="evidence" value="ECO:0007669"/>
    <property type="project" value="InterPro"/>
</dbReference>
<dbReference type="PANTHER" id="PTHR42933:SF3">
    <property type="entry name" value="TYPE I RESTRICTION ENZYME MJAVIII METHYLASE SUBUNIT"/>
    <property type="match status" value="1"/>
</dbReference>
<dbReference type="GO" id="GO:0032259">
    <property type="term" value="P:methylation"/>
    <property type="evidence" value="ECO:0007669"/>
    <property type="project" value="UniProtKB-KW"/>
</dbReference>
<dbReference type="InterPro" id="IPR029063">
    <property type="entry name" value="SAM-dependent_MTases_sf"/>
</dbReference>
<reference evidence="10 11" key="1">
    <citation type="submission" date="2014-08" db="EMBL/GenBank/DDBJ databases">
        <title>Porphyromonas gulae strain:COT-052_OH1451 Genome sequencing.</title>
        <authorList>
            <person name="Wallis C."/>
            <person name="Deusch O."/>
            <person name="O'Flynn C."/>
            <person name="Davis I."/>
            <person name="Jospin G."/>
            <person name="Darling A.E."/>
            <person name="Coil D.A."/>
            <person name="Alexiev A."/>
            <person name="Horsfall A."/>
            <person name="Kirkwood N."/>
            <person name="Harris S."/>
            <person name="Eisen J.A."/>
        </authorList>
    </citation>
    <scope>NUCLEOTIDE SEQUENCE [LARGE SCALE GENOMIC DNA]</scope>
    <source>
        <strain evidence="11">COT-052 OH1451</strain>
    </source>
</reference>
<comment type="caution">
    <text evidence="10">The sequence shown here is derived from an EMBL/GenBank/DDBJ whole genome shotgun (WGS) entry which is preliminary data.</text>
</comment>
<evidence type="ECO:0000256" key="7">
    <source>
        <dbReference type="ARBA" id="ARBA00047942"/>
    </source>
</evidence>
<dbReference type="SUPFAM" id="SSF53335">
    <property type="entry name" value="S-adenosyl-L-methionine-dependent methyltransferases"/>
    <property type="match status" value="1"/>
</dbReference>
<organism evidence="10 11">
    <name type="scientific">Porphyromonas gulae</name>
    <dbReference type="NCBI Taxonomy" id="111105"/>
    <lineage>
        <taxon>Bacteria</taxon>
        <taxon>Pseudomonadati</taxon>
        <taxon>Bacteroidota</taxon>
        <taxon>Bacteroidia</taxon>
        <taxon>Bacteroidales</taxon>
        <taxon>Porphyromonadaceae</taxon>
        <taxon>Porphyromonas</taxon>
    </lineage>
</organism>
<comment type="catalytic activity">
    <reaction evidence="7">
        <text>a 2'-deoxyadenosine in DNA + S-adenosyl-L-methionine = an N(6)-methyl-2'-deoxyadenosine in DNA + S-adenosyl-L-homocysteine + H(+)</text>
        <dbReference type="Rhea" id="RHEA:15197"/>
        <dbReference type="Rhea" id="RHEA-COMP:12418"/>
        <dbReference type="Rhea" id="RHEA-COMP:12419"/>
        <dbReference type="ChEBI" id="CHEBI:15378"/>
        <dbReference type="ChEBI" id="CHEBI:57856"/>
        <dbReference type="ChEBI" id="CHEBI:59789"/>
        <dbReference type="ChEBI" id="CHEBI:90615"/>
        <dbReference type="ChEBI" id="CHEBI:90616"/>
        <dbReference type="EC" id="2.1.1.72"/>
    </reaction>
</comment>
<dbReference type="PROSITE" id="PS00092">
    <property type="entry name" value="N6_MTASE"/>
    <property type="match status" value="1"/>
</dbReference>
<dbReference type="PRINTS" id="PR00507">
    <property type="entry name" value="N12N6MTFRASE"/>
</dbReference>
<keyword evidence="10" id="KW-0540">Nuclease</keyword>
<dbReference type="EC" id="2.1.1.72" evidence="2"/>
<sequence>MNTQQYNQLFSFVWNIANDVLVQAFTKGDYKKIILPMMVLRRLDILLEPTHTAVLDQRKKLLKMGLDEAVQEKFLFQTTGYPFCNTSSFTMRSLRGETNALRLKQNFIEYLDGFSHDVQDIIEKFKFKQQVDNLSDAGRLGTLIEKFTDERINLGILPILDADGEVLLPGVDNHTMGTLFEQLLRKFNEENSVTEAGEHFTPRDYVALLADIAVLPIADRIESATYSIYDAACGTGGILSIAEQSIRSIAERADKQVKIDLYGQELQPETYATCKADLMLSTEGTNFSYRHAGAERQRFCCGSTISRDGHPGMKFDFCISNPPFGTPWKEDLRAWGLSDKEKDRVSDARFVLTEKHGQGPISFIPNIGDPQMLFLANNLSRIKEDTELGTRIVEVHNGSSLFTGSAGGGESNLRRYIIEHDLLEAVIAMPERAFYNTGIGTFIWVITNRKEPRRRGLVQLIDATAIKTPLRKNLGEKNCETSPSDRQRILDLLMRFEETPESKIFPNEEFGYWELSVERPLRLRIHPEADLSKSKLTAKEQEACHCAIEAVPDTTSLDDWDAYAKALGKIPKNLLKKLRDCITTIDPSCKPVSGEADKNLSDTEQVSLSYEGGIEAFMQQEVLPYAPDAYVAETKIGYELSFTKYFYKPQELRPLADITADIRAIEAETDGLLAQILDL</sequence>
<accession>A0A0A2F6M2</accession>
<keyword evidence="5" id="KW-0949">S-adenosyl-L-methionine</keyword>
<keyword evidence="10" id="KW-0378">Hydrolase</keyword>
<dbReference type="PANTHER" id="PTHR42933">
    <property type="entry name" value="SLR6095 PROTEIN"/>
    <property type="match status" value="1"/>
</dbReference>
<dbReference type="Pfam" id="PF02384">
    <property type="entry name" value="N6_Mtase"/>
    <property type="match status" value="1"/>
</dbReference>
<dbReference type="AlphaFoldDB" id="A0A0A2F6M2"/>
<keyword evidence="6" id="KW-0680">Restriction system</keyword>
<protein>
    <recommendedName>
        <fullName evidence="2">site-specific DNA-methyltransferase (adenine-specific)</fullName>
        <ecNumber evidence="2">2.1.1.72</ecNumber>
    </recommendedName>
</protein>
<dbReference type="REBASE" id="111110">
    <property type="entry name" value="M.Pgu1451ORF9425P"/>
</dbReference>
<dbReference type="GO" id="GO:0009007">
    <property type="term" value="F:site-specific DNA-methyltransferase (adenine-specific) activity"/>
    <property type="evidence" value="ECO:0007669"/>
    <property type="project" value="UniProtKB-EC"/>
</dbReference>
<dbReference type="OrthoDB" id="9814572at2"/>
<keyword evidence="3" id="KW-0489">Methyltransferase</keyword>
<dbReference type="Pfam" id="PF12161">
    <property type="entry name" value="HsdM_N"/>
    <property type="match status" value="1"/>
</dbReference>
<evidence type="ECO:0000256" key="4">
    <source>
        <dbReference type="ARBA" id="ARBA00022679"/>
    </source>
</evidence>
<dbReference type="InterPro" id="IPR051537">
    <property type="entry name" value="DNA_Adenine_Mtase"/>
</dbReference>
<dbReference type="GO" id="GO:0004519">
    <property type="term" value="F:endonuclease activity"/>
    <property type="evidence" value="ECO:0007669"/>
    <property type="project" value="UniProtKB-KW"/>
</dbReference>
<feature type="domain" description="N6 adenine-specific DNA methyltransferase N-terminal" evidence="9">
    <location>
        <begin position="11"/>
        <end position="147"/>
    </location>
</feature>
<evidence type="ECO:0000256" key="6">
    <source>
        <dbReference type="ARBA" id="ARBA00022747"/>
    </source>
</evidence>